<comment type="similarity">
    <text evidence="5">Belongs to the DPH7 family.</text>
</comment>
<evidence type="ECO:0000256" key="4">
    <source>
        <dbReference type="ARBA" id="ARBA00022801"/>
    </source>
</evidence>
<keyword evidence="9" id="KW-1185">Reference proteome</keyword>
<dbReference type="RefSeq" id="XP_041408523.1">
    <property type="nucleotide sequence ID" value="XM_041552589.1"/>
</dbReference>
<evidence type="ECO:0000256" key="3">
    <source>
        <dbReference type="ARBA" id="ARBA00022737"/>
    </source>
</evidence>
<dbReference type="InterPro" id="IPR052415">
    <property type="entry name" value="Diphthine_MTase"/>
</dbReference>
<evidence type="ECO:0000313" key="9">
    <source>
        <dbReference type="Proteomes" id="UP000644660"/>
    </source>
</evidence>
<accession>A0A8H2VJY0</accession>
<proteinExistence type="inferred from homology"/>
<keyword evidence="3" id="KW-0677">Repeat</keyword>
<sequence length="375" mass="41924">MEITQVEAYVKTGLPPCCLRIFQDKFVLVGTYELDKPTGNRTGSIDIYDVNFKLIHTYFTYGAILDLKLSPFDSTLLATAHSTGNIMIWKIVTEDCNNDITIELISDLFAFENDTLVTSLHFSPLDPKLICVTTTTGECATFDIEVGEKTFNAETVKDSYSKIDTKTVTVQGNDVTGRDLVVETFTETHGLECWTAEFGQLSPLQDVLFTGGDDSTIMAHDLRSKDNIWSNQRIHEAGVVGIKCSSETFRQSRPTSIITGSYDDNIRNLDLRMLGVNIYPGRNTPVSHISTKNMGGGVWRFSDIPMSLKTDLVDKLMICCMYDGAKIVTLDESNQDSEDYFQIEKFLIKGHESMCYGGDWGNDFIATCSFYDKSL</sequence>
<keyword evidence="2" id="KW-0853">WD repeat</keyword>
<dbReference type="InterPro" id="IPR036322">
    <property type="entry name" value="WD40_repeat_dom_sf"/>
</dbReference>
<evidence type="ECO:0000256" key="7">
    <source>
        <dbReference type="ARBA" id="ARBA00047551"/>
    </source>
</evidence>
<dbReference type="InterPro" id="IPR001680">
    <property type="entry name" value="WD40_rpt"/>
</dbReference>
<name>A0A8H2VJY0_9SACH</name>
<dbReference type="GO" id="GO:0005737">
    <property type="term" value="C:cytoplasm"/>
    <property type="evidence" value="ECO:0007669"/>
    <property type="project" value="TreeGrafter"/>
</dbReference>
<evidence type="ECO:0000256" key="6">
    <source>
        <dbReference type="ARBA" id="ARBA00039131"/>
    </source>
</evidence>
<reference evidence="8 9" key="1">
    <citation type="submission" date="2020-05" db="EMBL/GenBank/DDBJ databases">
        <authorList>
            <person name="Casaregola S."/>
            <person name="Devillers H."/>
            <person name="Grondin C."/>
        </authorList>
    </citation>
    <scope>NUCLEOTIDE SEQUENCE [LARGE SCALE GENOMIC DNA]</scope>
    <source>
        <strain evidence="8 9">CLIB 1767</strain>
    </source>
</reference>
<dbReference type="GeneID" id="64859768"/>
<dbReference type="GO" id="GO:0017183">
    <property type="term" value="P:protein histidyl modification to diphthamide"/>
    <property type="evidence" value="ECO:0007669"/>
    <property type="project" value="TreeGrafter"/>
</dbReference>
<evidence type="ECO:0000256" key="5">
    <source>
        <dbReference type="ARBA" id="ARBA00038092"/>
    </source>
</evidence>
<dbReference type="Proteomes" id="UP000644660">
    <property type="component" value="Unassembled WGS sequence"/>
</dbReference>
<dbReference type="SMART" id="SM00320">
    <property type="entry name" value="WD40"/>
    <property type="match status" value="4"/>
</dbReference>
<evidence type="ECO:0000256" key="2">
    <source>
        <dbReference type="ARBA" id="ARBA00022574"/>
    </source>
</evidence>
<dbReference type="InterPro" id="IPR015943">
    <property type="entry name" value="WD40/YVTN_repeat-like_dom_sf"/>
</dbReference>
<protein>
    <recommendedName>
        <fullName evidence="6">methylated diphthine methylhydrolase</fullName>
        <ecNumber evidence="6">3.1.1.97</ecNumber>
    </recommendedName>
</protein>
<evidence type="ECO:0000256" key="1">
    <source>
        <dbReference type="ARBA" id="ARBA00005156"/>
    </source>
</evidence>
<keyword evidence="4" id="KW-0378">Hydrolase</keyword>
<comment type="pathway">
    <text evidence="1">Protein modification; peptidyl-diphthamide biosynthesis.</text>
</comment>
<comment type="caution">
    <text evidence="8">The sequence shown here is derived from an EMBL/GenBank/DDBJ whole genome shotgun (WGS) entry which is preliminary data.</text>
</comment>
<dbReference type="EC" id="3.1.1.97" evidence="6"/>
<dbReference type="PANTHER" id="PTHR46042:SF1">
    <property type="entry name" value="DIPHTHINE METHYLTRANSFERASE"/>
    <property type="match status" value="1"/>
</dbReference>
<dbReference type="PANTHER" id="PTHR46042">
    <property type="entry name" value="DIPHTHINE METHYLTRANSFERASE"/>
    <property type="match status" value="1"/>
</dbReference>
<comment type="catalytic activity">
    <reaction evidence="7">
        <text>diphthine methyl ester-[translation elongation factor 2] + H2O = diphthine-[translation elongation factor 2] + methanol + H(+)</text>
        <dbReference type="Rhea" id="RHEA:42656"/>
        <dbReference type="Rhea" id="RHEA-COMP:10172"/>
        <dbReference type="Rhea" id="RHEA-COMP:10173"/>
        <dbReference type="ChEBI" id="CHEBI:15377"/>
        <dbReference type="ChEBI" id="CHEBI:15378"/>
        <dbReference type="ChEBI" id="CHEBI:17790"/>
        <dbReference type="ChEBI" id="CHEBI:79005"/>
        <dbReference type="ChEBI" id="CHEBI:82696"/>
        <dbReference type="EC" id="3.1.1.97"/>
    </reaction>
</comment>
<dbReference type="GO" id="GO:0061685">
    <property type="term" value="F:diphthine methylesterase activity"/>
    <property type="evidence" value="ECO:0007669"/>
    <property type="project" value="UniProtKB-EC"/>
</dbReference>
<dbReference type="AlphaFoldDB" id="A0A8H2VJY0"/>
<dbReference type="EMBL" id="CAEFZW010000011">
    <property type="protein sequence ID" value="CAB4256679.1"/>
    <property type="molecule type" value="Genomic_DNA"/>
</dbReference>
<dbReference type="Gene3D" id="2.130.10.10">
    <property type="entry name" value="YVTN repeat-like/Quinoprotein amine dehydrogenase"/>
    <property type="match status" value="1"/>
</dbReference>
<dbReference type="SUPFAM" id="SSF50978">
    <property type="entry name" value="WD40 repeat-like"/>
    <property type="match status" value="1"/>
</dbReference>
<gene>
    <name evidence="8" type="ORF">KABA2_11S00814</name>
</gene>
<evidence type="ECO:0000313" key="8">
    <source>
        <dbReference type="EMBL" id="CAB4256679.1"/>
    </source>
</evidence>
<organism evidence="8 9">
    <name type="scientific">Maudiozyma barnettii</name>
    <dbReference type="NCBI Taxonomy" id="61262"/>
    <lineage>
        <taxon>Eukaryota</taxon>
        <taxon>Fungi</taxon>
        <taxon>Dikarya</taxon>
        <taxon>Ascomycota</taxon>
        <taxon>Saccharomycotina</taxon>
        <taxon>Saccharomycetes</taxon>
        <taxon>Saccharomycetales</taxon>
        <taxon>Saccharomycetaceae</taxon>
        <taxon>Maudiozyma</taxon>
    </lineage>
</organism>